<sequence length="211" mass="25437">VFCIFKPCIDGFKYFKHIVQVDGTFLYRKYKGTFLVVVVQDGNNKIFPIAFVIVEDEIVDAFYFFLHYLKRHVCSQDGICLISDRLKLIKNAYFRQGIVHVFCIRHIAQYFMRHFRNVERKKIIINMGMTKPRFNYYFNTLRRKPNNEGLTDWLNTIPREQWTLAWDDSRRWGHMTTNLVEEINSILRKTRNLPIFLIIMLTYKRCNSLFI</sequence>
<dbReference type="OMA" id="WECFIEM"/>
<evidence type="ECO:0000313" key="3">
    <source>
        <dbReference type="Proteomes" id="UP000075243"/>
    </source>
</evidence>
<dbReference type="Proteomes" id="UP000075243">
    <property type="component" value="Chromosome 11"/>
</dbReference>
<feature type="non-terminal residue" evidence="2">
    <location>
        <position position="1"/>
    </location>
</feature>
<dbReference type="STRING" id="3821.A0A151SM88"/>
<reference evidence="2 3" key="1">
    <citation type="journal article" date="2012" name="Nat. Biotechnol.">
        <title>Draft genome sequence of pigeonpea (Cajanus cajan), an orphan legume crop of resource-poor farmers.</title>
        <authorList>
            <person name="Varshney R.K."/>
            <person name="Chen W."/>
            <person name="Li Y."/>
            <person name="Bharti A.K."/>
            <person name="Saxena R.K."/>
            <person name="Schlueter J.A."/>
            <person name="Donoghue M.T."/>
            <person name="Azam S."/>
            <person name="Fan G."/>
            <person name="Whaley A.M."/>
            <person name="Farmer A.D."/>
            <person name="Sheridan J."/>
            <person name="Iwata A."/>
            <person name="Tuteja R."/>
            <person name="Penmetsa R.V."/>
            <person name="Wu W."/>
            <person name="Upadhyaya H.D."/>
            <person name="Yang S.P."/>
            <person name="Shah T."/>
            <person name="Saxena K.B."/>
            <person name="Michael T."/>
            <person name="McCombie W.R."/>
            <person name="Yang B."/>
            <person name="Zhang G."/>
            <person name="Yang H."/>
            <person name="Wang J."/>
            <person name="Spillane C."/>
            <person name="Cook D.R."/>
            <person name="May G.D."/>
            <person name="Xu X."/>
            <person name="Jackson S.A."/>
        </authorList>
    </citation>
    <scope>NUCLEOTIDE SEQUENCE [LARGE SCALE GENOMIC DNA]</scope>
    <source>
        <strain evidence="3">cv. Asha</strain>
    </source>
</reference>
<evidence type="ECO:0000259" key="1">
    <source>
        <dbReference type="Pfam" id="PF10551"/>
    </source>
</evidence>
<gene>
    <name evidence="2" type="ORF">KK1_002154</name>
</gene>
<dbReference type="PANTHER" id="PTHR31973:SF195">
    <property type="entry name" value="MUDR FAMILY TRANSPOSASE"/>
    <property type="match status" value="1"/>
</dbReference>
<evidence type="ECO:0000313" key="2">
    <source>
        <dbReference type="EMBL" id="KYP55927.1"/>
    </source>
</evidence>
<accession>A0A151SM88</accession>
<dbReference type="EMBL" id="CM003613">
    <property type="protein sequence ID" value="KYP55927.1"/>
    <property type="molecule type" value="Genomic_DNA"/>
</dbReference>
<dbReference type="InterPro" id="IPR018289">
    <property type="entry name" value="MULE_transposase_dom"/>
</dbReference>
<organism evidence="2 3">
    <name type="scientific">Cajanus cajan</name>
    <name type="common">Pigeon pea</name>
    <name type="synonym">Cajanus indicus</name>
    <dbReference type="NCBI Taxonomy" id="3821"/>
    <lineage>
        <taxon>Eukaryota</taxon>
        <taxon>Viridiplantae</taxon>
        <taxon>Streptophyta</taxon>
        <taxon>Embryophyta</taxon>
        <taxon>Tracheophyta</taxon>
        <taxon>Spermatophyta</taxon>
        <taxon>Magnoliopsida</taxon>
        <taxon>eudicotyledons</taxon>
        <taxon>Gunneridae</taxon>
        <taxon>Pentapetalae</taxon>
        <taxon>rosids</taxon>
        <taxon>fabids</taxon>
        <taxon>Fabales</taxon>
        <taxon>Fabaceae</taxon>
        <taxon>Papilionoideae</taxon>
        <taxon>50 kb inversion clade</taxon>
        <taxon>NPAAA clade</taxon>
        <taxon>indigoferoid/millettioid clade</taxon>
        <taxon>Phaseoleae</taxon>
        <taxon>Cajanus</taxon>
    </lineage>
</organism>
<name>A0A151SM88_CAJCA</name>
<keyword evidence="3" id="KW-1185">Reference proteome</keyword>
<feature type="domain" description="MULE transposase" evidence="1">
    <location>
        <begin position="19"/>
        <end position="109"/>
    </location>
</feature>
<proteinExistence type="predicted"/>
<dbReference type="PANTHER" id="PTHR31973">
    <property type="entry name" value="POLYPROTEIN, PUTATIVE-RELATED"/>
    <property type="match status" value="1"/>
</dbReference>
<dbReference type="Pfam" id="PF10551">
    <property type="entry name" value="MULE"/>
    <property type="match status" value="1"/>
</dbReference>
<dbReference type="AlphaFoldDB" id="A0A151SM88"/>
<dbReference type="Gramene" id="C.cajan_02102.t">
    <property type="protein sequence ID" value="C.cajan_02102.t"/>
    <property type="gene ID" value="C.cajan_02102"/>
</dbReference>
<protein>
    <recommendedName>
        <fullName evidence="1">MULE transposase domain-containing protein</fullName>
    </recommendedName>
</protein>